<dbReference type="AlphaFoldDB" id="A0A8R7U368"/>
<feature type="compositionally biased region" description="Polar residues" evidence="1">
    <location>
        <begin position="17"/>
        <end position="26"/>
    </location>
</feature>
<proteinExistence type="predicted"/>
<feature type="region of interest" description="Disordered" evidence="1">
    <location>
        <begin position="117"/>
        <end position="192"/>
    </location>
</feature>
<keyword evidence="3" id="KW-1185">Reference proteome</keyword>
<dbReference type="EnsemblPlants" id="TuG1812G0300005842.01.T01">
    <property type="protein sequence ID" value="TuG1812G0300005842.01.T01"/>
    <property type="gene ID" value="TuG1812G0300005842.01"/>
</dbReference>
<evidence type="ECO:0000313" key="2">
    <source>
        <dbReference type="EnsemblPlants" id="TuG1812G0300005842.01.T01"/>
    </source>
</evidence>
<dbReference type="Proteomes" id="UP000015106">
    <property type="component" value="Chromosome 3"/>
</dbReference>
<reference evidence="2" key="3">
    <citation type="submission" date="2022-06" db="UniProtKB">
        <authorList>
            <consortium name="EnsemblPlants"/>
        </authorList>
    </citation>
    <scope>IDENTIFICATION</scope>
</reference>
<evidence type="ECO:0000313" key="3">
    <source>
        <dbReference type="Proteomes" id="UP000015106"/>
    </source>
</evidence>
<dbReference type="Gramene" id="TuG1812G0300005842.01.T01">
    <property type="protein sequence ID" value="TuG1812G0300005842.01.T01"/>
    <property type="gene ID" value="TuG1812G0300005842.01"/>
</dbReference>
<reference evidence="3" key="1">
    <citation type="journal article" date="2013" name="Nature">
        <title>Draft genome of the wheat A-genome progenitor Triticum urartu.</title>
        <authorList>
            <person name="Ling H.Q."/>
            <person name="Zhao S."/>
            <person name="Liu D."/>
            <person name="Wang J."/>
            <person name="Sun H."/>
            <person name="Zhang C."/>
            <person name="Fan H."/>
            <person name="Li D."/>
            <person name="Dong L."/>
            <person name="Tao Y."/>
            <person name="Gao C."/>
            <person name="Wu H."/>
            <person name="Li Y."/>
            <person name="Cui Y."/>
            <person name="Guo X."/>
            <person name="Zheng S."/>
            <person name="Wang B."/>
            <person name="Yu K."/>
            <person name="Liang Q."/>
            <person name="Yang W."/>
            <person name="Lou X."/>
            <person name="Chen J."/>
            <person name="Feng M."/>
            <person name="Jian J."/>
            <person name="Zhang X."/>
            <person name="Luo G."/>
            <person name="Jiang Y."/>
            <person name="Liu J."/>
            <person name="Wang Z."/>
            <person name="Sha Y."/>
            <person name="Zhang B."/>
            <person name="Wu H."/>
            <person name="Tang D."/>
            <person name="Shen Q."/>
            <person name="Xue P."/>
            <person name="Zou S."/>
            <person name="Wang X."/>
            <person name="Liu X."/>
            <person name="Wang F."/>
            <person name="Yang Y."/>
            <person name="An X."/>
            <person name="Dong Z."/>
            <person name="Zhang K."/>
            <person name="Zhang X."/>
            <person name="Luo M.C."/>
            <person name="Dvorak J."/>
            <person name="Tong Y."/>
            <person name="Wang J."/>
            <person name="Yang H."/>
            <person name="Li Z."/>
            <person name="Wang D."/>
            <person name="Zhang A."/>
            <person name="Wang J."/>
        </authorList>
    </citation>
    <scope>NUCLEOTIDE SEQUENCE</scope>
    <source>
        <strain evidence="3">cv. G1812</strain>
    </source>
</reference>
<dbReference type="Gramene" id="TuG1812G0300005844.01.T01">
    <property type="protein sequence ID" value="TuG1812G0300005844.01.T01"/>
    <property type="gene ID" value="TuG1812G0300005844.01"/>
</dbReference>
<reference evidence="2" key="2">
    <citation type="submission" date="2018-03" db="EMBL/GenBank/DDBJ databases">
        <title>The Triticum urartu genome reveals the dynamic nature of wheat genome evolution.</title>
        <authorList>
            <person name="Ling H."/>
            <person name="Ma B."/>
            <person name="Shi X."/>
            <person name="Liu H."/>
            <person name="Dong L."/>
            <person name="Sun H."/>
            <person name="Cao Y."/>
            <person name="Gao Q."/>
            <person name="Zheng S."/>
            <person name="Li Y."/>
            <person name="Yu Y."/>
            <person name="Du H."/>
            <person name="Qi M."/>
            <person name="Li Y."/>
            <person name="Yu H."/>
            <person name="Cui Y."/>
            <person name="Wang N."/>
            <person name="Chen C."/>
            <person name="Wu H."/>
            <person name="Zhao Y."/>
            <person name="Zhang J."/>
            <person name="Li Y."/>
            <person name="Zhou W."/>
            <person name="Zhang B."/>
            <person name="Hu W."/>
            <person name="Eijk M."/>
            <person name="Tang J."/>
            <person name="Witsenboer H."/>
            <person name="Zhao S."/>
            <person name="Li Z."/>
            <person name="Zhang A."/>
            <person name="Wang D."/>
            <person name="Liang C."/>
        </authorList>
    </citation>
    <scope>NUCLEOTIDE SEQUENCE [LARGE SCALE GENOMIC DNA]</scope>
    <source>
        <strain evidence="2">cv. G1812</strain>
    </source>
</reference>
<dbReference type="EnsemblPlants" id="TuG1812G0300005844.01.T01">
    <property type="protein sequence ID" value="TuG1812G0300005844.01.T01"/>
    <property type="gene ID" value="TuG1812G0300005844.01"/>
</dbReference>
<name>A0A8R7U368_TRIUA</name>
<feature type="region of interest" description="Disordered" evidence="1">
    <location>
        <begin position="1"/>
        <end position="102"/>
    </location>
</feature>
<sequence length="254" mass="28097">MAPSQEVAPPAAAITKDPSTNGNAIHQRQRQRHGRNSPQDQDAGAERADPLLHHPPVGGGAPVARPGDRPGRAHNLQLRDRDPQGEQGQVRAGQEDGAHQGGPRALLLRRLPAQLRLHPAHPLRRLRPHRRPRHHAGARRPGVLPPRQGHRTHAHDRPGRGRRQDHRRLRRRPRVPPLQRHQGAPAPPPRRDQALLRGLQEEREQGGGRQRLPAVRGRLRGHPALHGSLCHLHLRGPEKVDNRSGDAMPLAGGC</sequence>
<organism evidence="2 3">
    <name type="scientific">Triticum urartu</name>
    <name type="common">Red wild einkorn</name>
    <name type="synonym">Crithodium urartu</name>
    <dbReference type="NCBI Taxonomy" id="4572"/>
    <lineage>
        <taxon>Eukaryota</taxon>
        <taxon>Viridiplantae</taxon>
        <taxon>Streptophyta</taxon>
        <taxon>Embryophyta</taxon>
        <taxon>Tracheophyta</taxon>
        <taxon>Spermatophyta</taxon>
        <taxon>Magnoliopsida</taxon>
        <taxon>Liliopsida</taxon>
        <taxon>Poales</taxon>
        <taxon>Poaceae</taxon>
        <taxon>BOP clade</taxon>
        <taxon>Pooideae</taxon>
        <taxon>Triticodae</taxon>
        <taxon>Triticeae</taxon>
        <taxon>Triticinae</taxon>
        <taxon>Triticum</taxon>
    </lineage>
</organism>
<evidence type="ECO:0000256" key="1">
    <source>
        <dbReference type="SAM" id="MobiDB-lite"/>
    </source>
</evidence>
<feature type="compositionally biased region" description="Basic residues" evidence="1">
    <location>
        <begin position="118"/>
        <end position="138"/>
    </location>
</feature>
<protein>
    <submittedName>
        <fullName evidence="2">Uncharacterized protein</fullName>
    </submittedName>
</protein>
<feature type="compositionally biased region" description="Basic and acidic residues" evidence="1">
    <location>
        <begin position="66"/>
        <end position="84"/>
    </location>
</feature>
<accession>A0A8R7U368</accession>
<feature type="compositionally biased region" description="Basic residues" evidence="1">
    <location>
        <begin position="148"/>
        <end position="174"/>
    </location>
</feature>